<keyword evidence="14" id="KW-1185">Reference proteome</keyword>
<comment type="catalytic activity">
    <reaction evidence="1 11">
        <text>alpha-D-glucose = beta-D-glucose</text>
        <dbReference type="Rhea" id="RHEA:10264"/>
        <dbReference type="ChEBI" id="CHEBI:15903"/>
        <dbReference type="ChEBI" id="CHEBI:17925"/>
        <dbReference type="EC" id="5.1.3.3"/>
    </reaction>
</comment>
<dbReference type="EMBL" id="JAACJS010000011">
    <property type="protein sequence ID" value="NCI49438.1"/>
    <property type="molecule type" value="Genomic_DNA"/>
</dbReference>
<evidence type="ECO:0000313" key="13">
    <source>
        <dbReference type="EMBL" id="NCI49438.1"/>
    </source>
</evidence>
<evidence type="ECO:0000256" key="5">
    <source>
        <dbReference type="ARBA" id="ARBA00011245"/>
    </source>
</evidence>
<feature type="chain" id="PRO_5045381636" description="Aldose 1-epimerase" evidence="12">
    <location>
        <begin position="24"/>
        <end position="387"/>
    </location>
</feature>
<dbReference type="InterPro" id="IPR014718">
    <property type="entry name" value="GH-type_carb-bd"/>
</dbReference>
<dbReference type="NCBIfam" id="NF008277">
    <property type="entry name" value="PRK11055.1"/>
    <property type="match status" value="1"/>
</dbReference>
<accession>A0ABW9ZTQ8</accession>
<evidence type="ECO:0000256" key="11">
    <source>
        <dbReference type="PIRNR" id="PIRNR005096"/>
    </source>
</evidence>
<dbReference type="EC" id="5.1.3.3" evidence="6 11"/>
<keyword evidence="10 11" id="KW-0119">Carbohydrate metabolism</keyword>
<evidence type="ECO:0000256" key="1">
    <source>
        <dbReference type="ARBA" id="ARBA00001614"/>
    </source>
</evidence>
<evidence type="ECO:0000256" key="4">
    <source>
        <dbReference type="ARBA" id="ARBA00006206"/>
    </source>
</evidence>
<protein>
    <recommendedName>
        <fullName evidence="7 11">Aldose 1-epimerase</fullName>
        <ecNumber evidence="6 11">5.1.3.3</ecNumber>
    </recommendedName>
</protein>
<evidence type="ECO:0000256" key="3">
    <source>
        <dbReference type="ARBA" id="ARBA00005028"/>
    </source>
</evidence>
<dbReference type="InterPro" id="IPR018052">
    <property type="entry name" value="Ald1_epimerase_CS"/>
</dbReference>
<sequence>MLMKNLSILPVVGLALLAAGCQSEPSAPAAALGSIDTVALKRAYAGETEGKAVSIYFLRNAAQMQVAITNFGGRVVALQVPGKDGKPTDVVTGYNNLKDYLSQPEAYFGAIIGRYGNRIARGKFQLDGTTYQLAVNNGVNALHGGPKGFHNQVWDASQPDAHTLVLNYISKDGEEGYPGNLSVQVTYRLSEDNQLRIDYEATTDKKTIVNLTNHSYFNLNGDGDSTILDHVLTINADKFTPVDSTLIPTGILQDVKGTPFDFTTAKAIGKDIGASDAQLKNGLGYDHNFVLKPVATAGLREAAVVYSPNTGIQLTVLTTEPAIQFYSGNFLDGTLQGKSGKKYMHRSAFCLETQHYPDAPNQPSFPSTTLEPGKKYQTSTVYAFGKH</sequence>
<dbReference type="CDD" id="cd09019">
    <property type="entry name" value="galactose_mutarotase_like"/>
    <property type="match status" value="1"/>
</dbReference>
<dbReference type="PANTHER" id="PTHR10091">
    <property type="entry name" value="ALDOSE-1-EPIMERASE"/>
    <property type="match status" value="1"/>
</dbReference>
<dbReference type="PANTHER" id="PTHR10091:SF0">
    <property type="entry name" value="GALACTOSE MUTAROTASE"/>
    <property type="match status" value="1"/>
</dbReference>
<gene>
    <name evidence="13" type="ORF">GWC95_05855</name>
</gene>
<comment type="cofactor">
    <cofactor evidence="2">
        <name>Ca(2+)</name>
        <dbReference type="ChEBI" id="CHEBI:29108"/>
    </cofactor>
</comment>
<comment type="caution">
    <text evidence="13">The sequence shown here is derived from an EMBL/GenBank/DDBJ whole genome shotgun (WGS) entry which is preliminary data.</text>
</comment>
<dbReference type="PIRSF" id="PIRSF005096">
    <property type="entry name" value="GALM"/>
    <property type="match status" value="1"/>
</dbReference>
<dbReference type="SUPFAM" id="SSF74650">
    <property type="entry name" value="Galactose mutarotase-like"/>
    <property type="match status" value="1"/>
</dbReference>
<dbReference type="InterPro" id="IPR015443">
    <property type="entry name" value="Aldose_1-epimerase"/>
</dbReference>
<dbReference type="Gene3D" id="2.70.98.10">
    <property type="match status" value="1"/>
</dbReference>
<name>A0ABW9ZTQ8_9BACT</name>
<organism evidence="13 14">
    <name type="scientific">Sediminibacterium roseum</name>
    <dbReference type="NCBI Taxonomy" id="1978412"/>
    <lineage>
        <taxon>Bacteria</taxon>
        <taxon>Pseudomonadati</taxon>
        <taxon>Bacteroidota</taxon>
        <taxon>Chitinophagia</taxon>
        <taxon>Chitinophagales</taxon>
        <taxon>Chitinophagaceae</taxon>
        <taxon>Sediminibacterium</taxon>
    </lineage>
</organism>
<comment type="similarity">
    <text evidence="4 11">Belongs to the aldose epimerase family.</text>
</comment>
<dbReference type="InterPro" id="IPR011013">
    <property type="entry name" value="Gal_mutarotase_sf_dom"/>
</dbReference>
<keyword evidence="12" id="KW-0732">Signal</keyword>
<dbReference type="InterPro" id="IPR008183">
    <property type="entry name" value="Aldose_1/G6P_1-epimerase"/>
</dbReference>
<evidence type="ECO:0000256" key="7">
    <source>
        <dbReference type="ARBA" id="ARBA00014165"/>
    </source>
</evidence>
<evidence type="ECO:0000256" key="9">
    <source>
        <dbReference type="ARBA" id="ARBA00023235"/>
    </source>
</evidence>
<dbReference type="Proteomes" id="UP000753802">
    <property type="component" value="Unassembled WGS sequence"/>
</dbReference>
<evidence type="ECO:0000256" key="6">
    <source>
        <dbReference type="ARBA" id="ARBA00013185"/>
    </source>
</evidence>
<reference evidence="13 14" key="1">
    <citation type="submission" date="2020-01" db="EMBL/GenBank/DDBJ databases">
        <title>Genome analysis.</title>
        <authorList>
            <person name="Wu S."/>
            <person name="Wang G."/>
        </authorList>
    </citation>
    <scope>NUCLEOTIDE SEQUENCE [LARGE SCALE GENOMIC DNA]</scope>
    <source>
        <strain evidence="13 14">SYL130</strain>
    </source>
</reference>
<evidence type="ECO:0000256" key="2">
    <source>
        <dbReference type="ARBA" id="ARBA00001913"/>
    </source>
</evidence>
<evidence type="ECO:0000256" key="10">
    <source>
        <dbReference type="ARBA" id="ARBA00023277"/>
    </source>
</evidence>
<evidence type="ECO:0000256" key="8">
    <source>
        <dbReference type="ARBA" id="ARBA00022837"/>
    </source>
</evidence>
<evidence type="ECO:0000313" key="14">
    <source>
        <dbReference type="Proteomes" id="UP000753802"/>
    </source>
</evidence>
<keyword evidence="8" id="KW-0106">Calcium</keyword>
<dbReference type="Pfam" id="PF01263">
    <property type="entry name" value="Aldose_epim"/>
    <property type="match status" value="1"/>
</dbReference>
<dbReference type="PROSITE" id="PS00545">
    <property type="entry name" value="ALDOSE_1_EPIMERASE"/>
    <property type="match status" value="1"/>
</dbReference>
<comment type="pathway">
    <text evidence="3 11">Carbohydrate metabolism; hexose metabolism.</text>
</comment>
<proteinExistence type="inferred from homology"/>
<comment type="subunit">
    <text evidence="5">Monomer.</text>
</comment>
<dbReference type="InterPro" id="IPR047215">
    <property type="entry name" value="Galactose_mutarotase-like"/>
</dbReference>
<feature type="signal peptide" evidence="12">
    <location>
        <begin position="1"/>
        <end position="23"/>
    </location>
</feature>
<evidence type="ECO:0000256" key="12">
    <source>
        <dbReference type="SAM" id="SignalP"/>
    </source>
</evidence>
<dbReference type="PROSITE" id="PS51257">
    <property type="entry name" value="PROKAR_LIPOPROTEIN"/>
    <property type="match status" value="1"/>
</dbReference>
<keyword evidence="9 11" id="KW-0413">Isomerase</keyword>